<dbReference type="Pfam" id="PF00702">
    <property type="entry name" value="Hydrolase"/>
    <property type="match status" value="1"/>
</dbReference>
<accession>A0ABT4PR36</accession>
<dbReference type="SUPFAM" id="SSF56784">
    <property type="entry name" value="HAD-like"/>
    <property type="match status" value="1"/>
</dbReference>
<dbReference type="RefSeq" id="WP_269893758.1">
    <property type="nucleotide sequence ID" value="NZ_JAPZPY010000003.1"/>
</dbReference>
<comment type="caution">
    <text evidence="1">The sequence shown here is derived from an EMBL/GenBank/DDBJ whole genome shotgun (WGS) entry which is preliminary data.</text>
</comment>
<dbReference type="EMBL" id="JAPZPY010000003">
    <property type="protein sequence ID" value="MCZ8379018.1"/>
    <property type="molecule type" value="Genomic_DNA"/>
</dbReference>
<name>A0ABT4PR36_9MYCO</name>
<keyword evidence="2" id="KW-1185">Reference proteome</keyword>
<proteinExistence type="predicted"/>
<protein>
    <submittedName>
        <fullName evidence="1">HAD hydrolase-like protein</fullName>
    </submittedName>
</protein>
<dbReference type="Gene3D" id="3.40.50.1000">
    <property type="entry name" value="HAD superfamily/HAD-like"/>
    <property type="match status" value="1"/>
</dbReference>
<dbReference type="PANTHER" id="PTHR42896:SF2">
    <property type="entry name" value="CBBY-LIKE PROTEIN"/>
    <property type="match status" value="1"/>
</dbReference>
<dbReference type="InterPro" id="IPR023214">
    <property type="entry name" value="HAD_sf"/>
</dbReference>
<reference evidence="1" key="1">
    <citation type="submission" date="2022-12" db="EMBL/GenBank/DDBJ databases">
        <authorList>
            <person name="Deng Y."/>
            <person name="Zhang Y.-Q."/>
        </authorList>
    </citation>
    <scope>NUCLEOTIDE SEQUENCE</scope>
    <source>
        <strain evidence="1">CPCC 205372</strain>
    </source>
</reference>
<sequence length="274" mass="29262">MPSTEQRTWRAGRFWWDGGHAADADDSRLQALVFDLDALADVEFEVHRKVFNAAFAAHGMPFSWSVSRYRQLLALSDERQRVTAELRKRCVGTECDVLTELLADEICATKAMMFDEMIAEADLAPRPGLVDLVQDAFAAGVPVAVVSGGRRAVVEPLVRQLVGEGLVEVLVTADDVSTPAHPHDPHGEAHQHALAELGLPARSVLAIAGSPAGLRRANSVGMATVLIDGAGGCDIPAAAAVRADYIGAGTGGALRIADCQRLHSRWSSRRRSAA</sequence>
<dbReference type="InterPro" id="IPR044999">
    <property type="entry name" value="CbbY-like"/>
</dbReference>
<dbReference type="InterPro" id="IPR036412">
    <property type="entry name" value="HAD-like_sf"/>
</dbReference>
<dbReference type="Proteomes" id="UP001142153">
    <property type="component" value="Unassembled WGS sequence"/>
</dbReference>
<dbReference type="InterPro" id="IPR023198">
    <property type="entry name" value="PGP-like_dom2"/>
</dbReference>
<evidence type="ECO:0000313" key="2">
    <source>
        <dbReference type="Proteomes" id="UP001142153"/>
    </source>
</evidence>
<gene>
    <name evidence="1" type="ORF">O6P37_09110</name>
</gene>
<evidence type="ECO:0000313" key="1">
    <source>
        <dbReference type="EMBL" id="MCZ8379018.1"/>
    </source>
</evidence>
<dbReference type="Gene3D" id="1.10.150.240">
    <property type="entry name" value="Putative phosphatase, domain 2"/>
    <property type="match status" value="1"/>
</dbReference>
<dbReference type="PANTHER" id="PTHR42896">
    <property type="entry name" value="XYLULOSE-1,5-BISPHOSPHATE (XUBP) PHOSPHATASE"/>
    <property type="match status" value="1"/>
</dbReference>
<organism evidence="1 2">
    <name type="scientific">Mycobacterium hippophais</name>
    <dbReference type="NCBI Taxonomy" id="3016340"/>
    <lineage>
        <taxon>Bacteria</taxon>
        <taxon>Bacillati</taxon>
        <taxon>Actinomycetota</taxon>
        <taxon>Actinomycetes</taxon>
        <taxon>Mycobacteriales</taxon>
        <taxon>Mycobacteriaceae</taxon>
        <taxon>Mycobacterium</taxon>
    </lineage>
</organism>